<evidence type="ECO:0000313" key="2">
    <source>
        <dbReference type="Proteomes" id="UP000828941"/>
    </source>
</evidence>
<reference evidence="1 2" key="1">
    <citation type="journal article" date="2022" name="DNA Res.">
        <title>Chromosomal-level genome assembly of the orchid tree Bauhinia variegata (Leguminosae; Cercidoideae) supports the allotetraploid origin hypothesis of Bauhinia.</title>
        <authorList>
            <person name="Zhong Y."/>
            <person name="Chen Y."/>
            <person name="Zheng D."/>
            <person name="Pang J."/>
            <person name="Liu Y."/>
            <person name="Luo S."/>
            <person name="Meng S."/>
            <person name="Qian L."/>
            <person name="Wei D."/>
            <person name="Dai S."/>
            <person name="Zhou R."/>
        </authorList>
    </citation>
    <scope>NUCLEOTIDE SEQUENCE [LARGE SCALE GENOMIC DNA]</scope>
    <source>
        <strain evidence="1">BV-YZ2020</strain>
    </source>
</reference>
<proteinExistence type="predicted"/>
<sequence>MSSPSGASSGSVSLQNSGSEGDLQHVMDQRKRKRMLSNRESARRSRMRKKQHLDDLIAQAGQLKKENGQIMTSIGTTSHLHQSIEAENAILRAQMGELSNRLQSLNEIIDYVNSSNYLFDETQINDCGFMNPWNSVSMNQPIRASADMLMY</sequence>
<evidence type="ECO:0000313" key="1">
    <source>
        <dbReference type="EMBL" id="KAI4344849.1"/>
    </source>
</evidence>
<accession>A0ACB9P7R7</accession>
<protein>
    <submittedName>
        <fullName evidence="1">Uncharacterized protein</fullName>
    </submittedName>
</protein>
<keyword evidence="2" id="KW-1185">Reference proteome</keyword>
<gene>
    <name evidence="1" type="ORF">L6164_012036</name>
</gene>
<dbReference type="EMBL" id="CM039430">
    <property type="protein sequence ID" value="KAI4344849.1"/>
    <property type="molecule type" value="Genomic_DNA"/>
</dbReference>
<comment type="caution">
    <text evidence="1">The sequence shown here is derived from an EMBL/GenBank/DDBJ whole genome shotgun (WGS) entry which is preliminary data.</text>
</comment>
<dbReference type="Proteomes" id="UP000828941">
    <property type="component" value="Chromosome 5"/>
</dbReference>
<organism evidence="1 2">
    <name type="scientific">Bauhinia variegata</name>
    <name type="common">Purple orchid tree</name>
    <name type="synonym">Phanera variegata</name>
    <dbReference type="NCBI Taxonomy" id="167791"/>
    <lineage>
        <taxon>Eukaryota</taxon>
        <taxon>Viridiplantae</taxon>
        <taxon>Streptophyta</taxon>
        <taxon>Embryophyta</taxon>
        <taxon>Tracheophyta</taxon>
        <taxon>Spermatophyta</taxon>
        <taxon>Magnoliopsida</taxon>
        <taxon>eudicotyledons</taxon>
        <taxon>Gunneridae</taxon>
        <taxon>Pentapetalae</taxon>
        <taxon>rosids</taxon>
        <taxon>fabids</taxon>
        <taxon>Fabales</taxon>
        <taxon>Fabaceae</taxon>
        <taxon>Cercidoideae</taxon>
        <taxon>Cercideae</taxon>
        <taxon>Bauhiniinae</taxon>
        <taxon>Bauhinia</taxon>
    </lineage>
</organism>
<name>A0ACB9P7R7_BAUVA</name>